<accession>A0ABS5UMG0</accession>
<dbReference type="EMBL" id="JAFEJS010000001">
    <property type="protein sequence ID" value="MBT1172069.1"/>
    <property type="molecule type" value="Genomic_DNA"/>
</dbReference>
<keyword evidence="3" id="KW-1185">Reference proteome</keyword>
<feature type="region of interest" description="Disordered" evidence="1">
    <location>
        <begin position="1"/>
        <end position="31"/>
    </location>
</feature>
<protein>
    <recommendedName>
        <fullName evidence="4">Lipoprotein</fullName>
    </recommendedName>
</protein>
<reference evidence="2 3" key="1">
    <citation type="journal article" date="2021" name="Environ. Microbiol.">
        <title>Genetic insights into the dark matter of the mammalian gut microbiota through targeted genome reconstruction.</title>
        <authorList>
            <person name="Lugli G.A."/>
            <person name="Alessandri G."/>
            <person name="Milani C."/>
            <person name="Viappiani A."/>
            <person name="Fontana F."/>
            <person name="Tarracchini C."/>
            <person name="Mancabelli L."/>
            <person name="Argentini C."/>
            <person name="Ruiz L."/>
            <person name="Margolles A."/>
            <person name="van Sinderen D."/>
            <person name="Turroni F."/>
            <person name="Ventura M."/>
        </authorList>
    </citation>
    <scope>NUCLEOTIDE SEQUENCE [LARGE SCALE GENOMIC DNA]</scope>
    <source>
        <strain evidence="2 3">MA2</strain>
    </source>
</reference>
<name>A0ABS5UMG0_9BIFI</name>
<dbReference type="RefSeq" id="WP_214357340.1">
    <property type="nucleotide sequence ID" value="NZ_JAFEJS010000001.1"/>
</dbReference>
<evidence type="ECO:0000313" key="2">
    <source>
        <dbReference type="EMBL" id="MBT1172069.1"/>
    </source>
</evidence>
<evidence type="ECO:0000313" key="3">
    <source>
        <dbReference type="Proteomes" id="UP000773064"/>
    </source>
</evidence>
<feature type="compositionally biased region" description="Polar residues" evidence="1">
    <location>
        <begin position="1"/>
        <end position="11"/>
    </location>
</feature>
<organism evidence="2 3">
    <name type="scientific">Bifidobacterium santillanense</name>
    <dbReference type="NCBI Taxonomy" id="2809028"/>
    <lineage>
        <taxon>Bacteria</taxon>
        <taxon>Bacillati</taxon>
        <taxon>Actinomycetota</taxon>
        <taxon>Actinomycetes</taxon>
        <taxon>Bifidobacteriales</taxon>
        <taxon>Bifidobacteriaceae</taxon>
        <taxon>Bifidobacterium</taxon>
    </lineage>
</organism>
<proteinExistence type="predicted"/>
<dbReference type="Proteomes" id="UP000773064">
    <property type="component" value="Unassembled WGS sequence"/>
</dbReference>
<evidence type="ECO:0000256" key="1">
    <source>
        <dbReference type="SAM" id="MobiDB-lite"/>
    </source>
</evidence>
<comment type="caution">
    <text evidence="2">The sequence shown here is derived from an EMBL/GenBank/DDBJ whole genome shotgun (WGS) entry which is preliminary data.</text>
</comment>
<sequence length="279" mass="30095">MTDTTNPNANPTGAHGERYARNTSYDHAGTTPRIGWTRRLTAIGATLTICAALAGCGIGATDADGAGGNTDTIAGNGATPTFTGPYASDLAQAYRDAPTNLARSILKDGKITDAEIQEIYDAYNTCLEPYGLQATYTTEEGETTGQYRGSLSNDEQLKVMEQCHAKTGADTIASLAANMTDNPDNLDAEAMYRATYRCYVKHDLLPAPISEDDYISTMTPIGAKGDDNAIQANTKREMDFFGAYYETDADGNPNPTYQYGQNTDKGHRFYLCQTDPLHQ</sequence>
<gene>
    <name evidence="2" type="ORF">JS528_01565</name>
</gene>
<evidence type="ECO:0008006" key="4">
    <source>
        <dbReference type="Google" id="ProtNLM"/>
    </source>
</evidence>